<protein>
    <submittedName>
        <fullName evidence="2">Unannotated protein</fullName>
    </submittedName>
</protein>
<evidence type="ECO:0000313" key="2">
    <source>
        <dbReference type="EMBL" id="CAB4556616.1"/>
    </source>
</evidence>
<dbReference type="Pfam" id="PF01255">
    <property type="entry name" value="Prenyltransf"/>
    <property type="match status" value="1"/>
</dbReference>
<dbReference type="SUPFAM" id="SSF64005">
    <property type="entry name" value="Undecaprenyl diphosphate synthase"/>
    <property type="match status" value="1"/>
</dbReference>
<reference evidence="2" key="1">
    <citation type="submission" date="2020-05" db="EMBL/GenBank/DDBJ databases">
        <authorList>
            <person name="Chiriac C."/>
            <person name="Salcher M."/>
            <person name="Ghai R."/>
            <person name="Kavagutti S V."/>
        </authorList>
    </citation>
    <scope>NUCLEOTIDE SEQUENCE</scope>
</reference>
<proteinExistence type="predicted"/>
<sequence length="187" mass="20610">MARPAPDRHDVAQQDQPLHHVMVVGGTVAEWGELDDARWRERIEVLGSLAATAGARWLTLRPFERGEGADAARPVHHEVVELHGCSVIVDPVPDGRERLVVTLRKLAESDQLSEPAVAAALLSPATTEPDLVLVLGSPDRLPTSLVWELAYAELVYVPVAWADLRPEHLADAVEAYRHRHRRFGGLD</sequence>
<name>A0A6J6CZR8_9ZZZZ</name>
<keyword evidence="1" id="KW-0808">Transferase</keyword>
<dbReference type="Gene3D" id="3.40.1180.10">
    <property type="entry name" value="Decaprenyl diphosphate synthase-like"/>
    <property type="match status" value="1"/>
</dbReference>
<dbReference type="GO" id="GO:0016765">
    <property type="term" value="F:transferase activity, transferring alkyl or aryl (other than methyl) groups"/>
    <property type="evidence" value="ECO:0007669"/>
    <property type="project" value="InterPro"/>
</dbReference>
<dbReference type="AlphaFoldDB" id="A0A6J6CZR8"/>
<organism evidence="2">
    <name type="scientific">freshwater metagenome</name>
    <dbReference type="NCBI Taxonomy" id="449393"/>
    <lineage>
        <taxon>unclassified sequences</taxon>
        <taxon>metagenomes</taxon>
        <taxon>ecological metagenomes</taxon>
    </lineage>
</organism>
<dbReference type="InterPro" id="IPR001441">
    <property type="entry name" value="UPP_synth-like"/>
</dbReference>
<accession>A0A6J6CZR8</accession>
<evidence type="ECO:0000256" key="1">
    <source>
        <dbReference type="ARBA" id="ARBA00022679"/>
    </source>
</evidence>
<gene>
    <name evidence="2" type="ORF">UFOPK1493_01452</name>
</gene>
<dbReference type="InterPro" id="IPR036424">
    <property type="entry name" value="UPP_synth-like_sf"/>
</dbReference>
<dbReference type="EMBL" id="CAEZSR010000043">
    <property type="protein sequence ID" value="CAB4556616.1"/>
    <property type="molecule type" value="Genomic_DNA"/>
</dbReference>